<dbReference type="RefSeq" id="WP_104810185.1">
    <property type="nucleotide sequence ID" value="NZ_MQUA01000013.1"/>
</dbReference>
<keyword evidence="1" id="KW-0547">Nucleotide-binding</keyword>
<dbReference type="SMART" id="SM00797">
    <property type="entry name" value="AHS2"/>
    <property type="match status" value="1"/>
</dbReference>
<comment type="caution">
    <text evidence="5">The sequence shown here is derived from an EMBL/GenBank/DDBJ whole genome shotgun (WGS) entry which is preliminary data.</text>
</comment>
<name>A0A2S7KZQ4_9FLAO</name>
<evidence type="ECO:0000313" key="6">
    <source>
        <dbReference type="Proteomes" id="UP000239522"/>
    </source>
</evidence>
<dbReference type="GO" id="GO:0005524">
    <property type="term" value="F:ATP binding"/>
    <property type="evidence" value="ECO:0007669"/>
    <property type="project" value="UniProtKB-KW"/>
</dbReference>
<evidence type="ECO:0000259" key="4">
    <source>
        <dbReference type="SMART" id="SM00797"/>
    </source>
</evidence>
<dbReference type="InterPro" id="IPR003778">
    <property type="entry name" value="CT_A_B"/>
</dbReference>
<evidence type="ECO:0000256" key="1">
    <source>
        <dbReference type="ARBA" id="ARBA00022741"/>
    </source>
</evidence>
<dbReference type="InterPro" id="IPR052708">
    <property type="entry name" value="PxpC"/>
</dbReference>
<keyword evidence="2 5" id="KW-0378">Hydrolase</keyword>
<dbReference type="GO" id="GO:0016787">
    <property type="term" value="F:hydrolase activity"/>
    <property type="evidence" value="ECO:0007669"/>
    <property type="project" value="UniProtKB-KW"/>
</dbReference>
<gene>
    <name evidence="5" type="ORF">BST83_13110</name>
</gene>
<proteinExistence type="predicted"/>
<reference evidence="5 6" key="1">
    <citation type="submission" date="2016-11" db="EMBL/GenBank/DDBJ databases">
        <title>Trade-off between light-utilization and light-protection in marine flavobacteria.</title>
        <authorList>
            <person name="Kumagai Y."/>
        </authorList>
    </citation>
    <scope>NUCLEOTIDE SEQUENCE [LARGE SCALE GENOMIC DNA]</scope>
    <source>
        <strain evidence="5 6">ATCC 700397</strain>
    </source>
</reference>
<dbReference type="Proteomes" id="UP000239522">
    <property type="component" value="Unassembled WGS sequence"/>
</dbReference>
<evidence type="ECO:0000256" key="2">
    <source>
        <dbReference type="ARBA" id="ARBA00022801"/>
    </source>
</evidence>
<dbReference type="PANTHER" id="PTHR43309:SF5">
    <property type="entry name" value="5-OXOPROLINASE SUBUNIT C"/>
    <property type="match status" value="1"/>
</dbReference>
<keyword evidence="6" id="KW-1185">Reference proteome</keyword>
<protein>
    <submittedName>
        <fullName evidence="5">Allophanate hydrolase</fullName>
    </submittedName>
</protein>
<feature type="domain" description="Carboxyltransferase" evidence="4">
    <location>
        <begin position="23"/>
        <end position="281"/>
    </location>
</feature>
<dbReference type="Gene3D" id="2.40.100.10">
    <property type="entry name" value="Cyclophilin-like"/>
    <property type="match status" value="1"/>
</dbReference>
<dbReference type="EMBL" id="MQUA01000013">
    <property type="protein sequence ID" value="PQB07983.1"/>
    <property type="molecule type" value="Genomic_DNA"/>
</dbReference>
<evidence type="ECO:0000313" key="5">
    <source>
        <dbReference type="EMBL" id="PQB07983.1"/>
    </source>
</evidence>
<dbReference type="PANTHER" id="PTHR43309">
    <property type="entry name" value="5-OXOPROLINASE SUBUNIT C"/>
    <property type="match status" value="1"/>
</dbReference>
<dbReference type="InterPro" id="IPR029000">
    <property type="entry name" value="Cyclophilin-like_dom_sf"/>
</dbReference>
<dbReference type="OrthoDB" id="9782422at2"/>
<organism evidence="5 6">
    <name type="scientific">Polaribacter filamentus</name>
    <dbReference type="NCBI Taxonomy" id="53483"/>
    <lineage>
        <taxon>Bacteria</taxon>
        <taxon>Pseudomonadati</taxon>
        <taxon>Bacteroidota</taxon>
        <taxon>Flavobacteriia</taxon>
        <taxon>Flavobacteriales</taxon>
        <taxon>Flavobacteriaceae</taxon>
    </lineage>
</organism>
<dbReference type="Pfam" id="PF02626">
    <property type="entry name" value="CT_A_B"/>
    <property type="match status" value="1"/>
</dbReference>
<keyword evidence="3" id="KW-0067">ATP-binding</keyword>
<dbReference type="AlphaFoldDB" id="A0A2S7KZQ4"/>
<evidence type="ECO:0000256" key="3">
    <source>
        <dbReference type="ARBA" id="ARBA00022840"/>
    </source>
</evidence>
<accession>A0A2S7KZQ4</accession>
<sequence length="281" mass="30976">MIKVLKSGFYTTIQDKGRVGFASLGVPVSGAMDSYSSDLANLILNNSLDCALLEITLGGCKFQFLSETKMCISGGDFSPTINSQPILLNSKISIQKNDILSFGKVNFGVRCYAAVKGGILSDIKLGSRSLFKNITSNFLLKSGDYLPISNLKIDLETSRTLVKVNKNHFESKVIECFRGPEFNTLDIHQRKILFETEFSISKDINRMGYKLNEILENNIPSILTTAVLPGTVQLTPSGKLIVLMRDCQVTGGYPRVLQVSEASINRLSQKMTADKIQFVLQ</sequence>